<feature type="compositionally biased region" description="Basic and acidic residues" evidence="1">
    <location>
        <begin position="89"/>
        <end position="102"/>
    </location>
</feature>
<evidence type="ECO:0000256" key="1">
    <source>
        <dbReference type="SAM" id="MobiDB-lite"/>
    </source>
</evidence>
<accession>A0A518H6C8</accession>
<keyword evidence="3" id="KW-1185">Reference proteome</keyword>
<gene>
    <name evidence="2" type="ORF">ElP_43170</name>
</gene>
<dbReference type="InterPro" id="IPR036610">
    <property type="entry name" value="PEBP-like_sf"/>
</dbReference>
<dbReference type="NCBIfam" id="TIGR00481">
    <property type="entry name" value="YbhB/YbcL family Raf kinase inhibitor-like protein"/>
    <property type="match status" value="1"/>
</dbReference>
<dbReference type="KEGG" id="tpla:ElP_43170"/>
<dbReference type="AlphaFoldDB" id="A0A518H6C8"/>
<dbReference type="Proteomes" id="UP000317835">
    <property type="component" value="Chromosome"/>
</dbReference>
<reference evidence="2 3" key="1">
    <citation type="submission" date="2019-02" db="EMBL/GenBank/DDBJ databases">
        <title>Deep-cultivation of Planctomycetes and their phenomic and genomic characterization uncovers novel biology.</title>
        <authorList>
            <person name="Wiegand S."/>
            <person name="Jogler M."/>
            <person name="Boedeker C."/>
            <person name="Pinto D."/>
            <person name="Vollmers J."/>
            <person name="Rivas-Marin E."/>
            <person name="Kohn T."/>
            <person name="Peeters S.H."/>
            <person name="Heuer A."/>
            <person name="Rast P."/>
            <person name="Oberbeckmann S."/>
            <person name="Bunk B."/>
            <person name="Jeske O."/>
            <person name="Meyerdierks A."/>
            <person name="Storesund J.E."/>
            <person name="Kallscheuer N."/>
            <person name="Luecker S."/>
            <person name="Lage O.M."/>
            <person name="Pohl T."/>
            <person name="Merkel B.J."/>
            <person name="Hornburger P."/>
            <person name="Mueller R.-W."/>
            <person name="Bruemmer F."/>
            <person name="Labrenz M."/>
            <person name="Spormann A.M."/>
            <person name="Op den Camp H."/>
            <person name="Overmann J."/>
            <person name="Amann R."/>
            <person name="Jetten M.S.M."/>
            <person name="Mascher T."/>
            <person name="Medema M.H."/>
            <person name="Devos D.P."/>
            <person name="Kaster A.-K."/>
            <person name="Ovreas L."/>
            <person name="Rohde M."/>
            <person name="Galperin M.Y."/>
            <person name="Jogler C."/>
        </authorList>
    </citation>
    <scope>NUCLEOTIDE SEQUENCE [LARGE SCALE GENOMIC DNA]</scope>
    <source>
        <strain evidence="2 3">ElP</strain>
    </source>
</reference>
<dbReference type="EMBL" id="CP036426">
    <property type="protein sequence ID" value="QDV36393.1"/>
    <property type="molecule type" value="Genomic_DNA"/>
</dbReference>
<dbReference type="Pfam" id="PF01161">
    <property type="entry name" value="PBP"/>
    <property type="match status" value="1"/>
</dbReference>
<dbReference type="InterPro" id="IPR008914">
    <property type="entry name" value="PEBP"/>
</dbReference>
<feature type="region of interest" description="Disordered" evidence="1">
    <location>
        <begin position="72"/>
        <end position="104"/>
    </location>
</feature>
<sequence length="161" mass="17561">MTIPLTSPAFEEGADIPRNYTCDGEDISPPLSWSGVPDQARSLVLICDDPDAPRGTFTHWVLYDLPPEVTRLPEGLPTDQTIRVGSGGGKHEARQGKNDFRKPGYGGPCPPSGTHRYLFQLFALDSTTGLEPGATRQQVERAMLGHVLAQGQLMGRYTRGR</sequence>
<dbReference type="SUPFAM" id="SSF49777">
    <property type="entry name" value="PEBP-like"/>
    <property type="match status" value="1"/>
</dbReference>
<dbReference type="RefSeq" id="WP_145272622.1">
    <property type="nucleotide sequence ID" value="NZ_CP036426.1"/>
</dbReference>
<organism evidence="2 3">
    <name type="scientific">Tautonia plasticadhaerens</name>
    <dbReference type="NCBI Taxonomy" id="2527974"/>
    <lineage>
        <taxon>Bacteria</taxon>
        <taxon>Pseudomonadati</taxon>
        <taxon>Planctomycetota</taxon>
        <taxon>Planctomycetia</taxon>
        <taxon>Isosphaerales</taxon>
        <taxon>Isosphaeraceae</taxon>
        <taxon>Tautonia</taxon>
    </lineage>
</organism>
<dbReference type="PANTHER" id="PTHR30289">
    <property type="entry name" value="UNCHARACTERIZED PROTEIN YBCL-RELATED"/>
    <property type="match status" value="1"/>
</dbReference>
<dbReference type="CDD" id="cd00865">
    <property type="entry name" value="PEBP_bact_arch"/>
    <property type="match status" value="1"/>
</dbReference>
<protein>
    <submittedName>
        <fullName evidence="2">Putative kinase inhibitor protein</fullName>
    </submittedName>
</protein>
<evidence type="ECO:0000313" key="2">
    <source>
        <dbReference type="EMBL" id="QDV36393.1"/>
    </source>
</evidence>
<dbReference type="PANTHER" id="PTHR30289:SF1">
    <property type="entry name" value="PEBP (PHOSPHATIDYLETHANOLAMINE-BINDING PROTEIN) FAMILY PROTEIN"/>
    <property type="match status" value="1"/>
</dbReference>
<dbReference type="OrthoDB" id="9797506at2"/>
<dbReference type="InterPro" id="IPR005247">
    <property type="entry name" value="YbhB_YbcL/LppC-like"/>
</dbReference>
<dbReference type="Gene3D" id="3.90.280.10">
    <property type="entry name" value="PEBP-like"/>
    <property type="match status" value="1"/>
</dbReference>
<evidence type="ECO:0000313" key="3">
    <source>
        <dbReference type="Proteomes" id="UP000317835"/>
    </source>
</evidence>
<proteinExistence type="predicted"/>
<name>A0A518H6C8_9BACT</name>